<evidence type="ECO:0000256" key="3">
    <source>
        <dbReference type="ARBA" id="ARBA00022475"/>
    </source>
</evidence>
<dbReference type="Gene3D" id="1.10.3720.10">
    <property type="entry name" value="MetI-like"/>
    <property type="match status" value="1"/>
</dbReference>
<feature type="transmembrane region" description="Helical" evidence="7">
    <location>
        <begin position="134"/>
        <end position="156"/>
    </location>
</feature>
<keyword evidence="3" id="KW-1003">Cell membrane</keyword>
<keyword evidence="6 7" id="KW-0472">Membrane</keyword>
<evidence type="ECO:0000256" key="2">
    <source>
        <dbReference type="ARBA" id="ARBA00022448"/>
    </source>
</evidence>
<dbReference type="AlphaFoldDB" id="A0A177HZB2"/>
<evidence type="ECO:0000256" key="5">
    <source>
        <dbReference type="ARBA" id="ARBA00022989"/>
    </source>
</evidence>
<accession>A0A177HZB2</accession>
<reference evidence="9 10" key="1">
    <citation type="submission" date="2015-12" db="EMBL/GenBank/DDBJ databases">
        <title>Genome sequence of Streptomyces sp. G25.</title>
        <authorList>
            <person name="Poehlein A."/>
            <person name="Roettig A."/>
            <person name="Hiessl S."/>
            <person name="Hauschild P."/>
            <person name="Schauer J."/>
            <person name="Madkour M.H."/>
            <person name="Al-Ansari A.M."/>
            <person name="Almakishah N.H."/>
            <person name="Steinbuechel A."/>
            <person name="Daniel R."/>
        </authorList>
    </citation>
    <scope>NUCLEOTIDE SEQUENCE [LARGE SCALE GENOMIC DNA]</scope>
    <source>
        <strain evidence="10">G25(2015)</strain>
    </source>
</reference>
<evidence type="ECO:0000256" key="7">
    <source>
        <dbReference type="RuleBase" id="RU363032"/>
    </source>
</evidence>
<protein>
    <submittedName>
        <fullName evidence="9">Glutathione transport system permease protein GsiC</fullName>
    </submittedName>
</protein>
<evidence type="ECO:0000313" key="9">
    <source>
        <dbReference type="EMBL" id="OAH16201.1"/>
    </source>
</evidence>
<dbReference type="PROSITE" id="PS50928">
    <property type="entry name" value="ABC_TM1"/>
    <property type="match status" value="1"/>
</dbReference>
<evidence type="ECO:0000256" key="4">
    <source>
        <dbReference type="ARBA" id="ARBA00022692"/>
    </source>
</evidence>
<keyword evidence="2 7" id="KW-0813">Transport</keyword>
<evidence type="ECO:0000313" key="10">
    <source>
        <dbReference type="Proteomes" id="UP000077381"/>
    </source>
</evidence>
<dbReference type="PATRIC" id="fig|1716141.3.peg.413"/>
<dbReference type="GO" id="GO:0055085">
    <property type="term" value="P:transmembrane transport"/>
    <property type="evidence" value="ECO:0007669"/>
    <property type="project" value="InterPro"/>
</dbReference>
<name>A0A177HZB2_9ACTN</name>
<sequence>MAHLILRRLLLAIPLLFIVSVLTFVLTNLGPGDPAATILGNSATPESIAALNHQLGLDRSIAVQYWNWLHAALSGDLGTSVVTSQSVGQAISQRLGATLSLVMLSTLVAVVIGVGLGLVSALRGGILGRVTDILSIGGYVIPNFWLGLLLVYFFSVSLGWLPATGYVSPADSIGEWIRSMVLPVLALSVMGITGVAKQTRDALREVMSREFITALRADGFPEWQIILRHGLRNAAIPIVTVTGVLFIGMFGGTVLIESVFVVPGIGGLAVTSAQTGDFQSLQGVAVVFGLVVVGANLAVDLLYGWFNPKVRVQ</sequence>
<evidence type="ECO:0000259" key="8">
    <source>
        <dbReference type="PROSITE" id="PS50928"/>
    </source>
</evidence>
<evidence type="ECO:0000256" key="6">
    <source>
        <dbReference type="ARBA" id="ARBA00023136"/>
    </source>
</evidence>
<dbReference type="GO" id="GO:0005886">
    <property type="term" value="C:plasma membrane"/>
    <property type="evidence" value="ECO:0007669"/>
    <property type="project" value="UniProtKB-SubCell"/>
</dbReference>
<comment type="caution">
    <text evidence="9">The sequence shown here is derived from an EMBL/GenBank/DDBJ whole genome shotgun (WGS) entry which is preliminary data.</text>
</comment>
<dbReference type="InterPro" id="IPR000515">
    <property type="entry name" value="MetI-like"/>
</dbReference>
<dbReference type="EMBL" id="LOHS01000022">
    <property type="protein sequence ID" value="OAH16201.1"/>
    <property type="molecule type" value="Genomic_DNA"/>
</dbReference>
<evidence type="ECO:0000256" key="1">
    <source>
        <dbReference type="ARBA" id="ARBA00004651"/>
    </source>
</evidence>
<dbReference type="Pfam" id="PF19300">
    <property type="entry name" value="BPD_transp_1_N"/>
    <property type="match status" value="1"/>
</dbReference>
<feature type="transmembrane region" description="Helical" evidence="7">
    <location>
        <begin position="234"/>
        <end position="261"/>
    </location>
</feature>
<comment type="similarity">
    <text evidence="7">Belongs to the binding-protein-dependent transport system permease family.</text>
</comment>
<dbReference type="Pfam" id="PF00528">
    <property type="entry name" value="BPD_transp_1"/>
    <property type="match status" value="1"/>
</dbReference>
<keyword evidence="10" id="KW-1185">Reference proteome</keyword>
<dbReference type="PANTHER" id="PTHR43163">
    <property type="entry name" value="DIPEPTIDE TRANSPORT SYSTEM PERMEASE PROTEIN DPPB-RELATED"/>
    <property type="match status" value="1"/>
</dbReference>
<organism evidence="9 10">
    <name type="scientific">Streptomyces jeddahensis</name>
    <dbReference type="NCBI Taxonomy" id="1716141"/>
    <lineage>
        <taxon>Bacteria</taxon>
        <taxon>Bacillati</taxon>
        <taxon>Actinomycetota</taxon>
        <taxon>Actinomycetes</taxon>
        <taxon>Kitasatosporales</taxon>
        <taxon>Streptomycetaceae</taxon>
        <taxon>Streptomyces</taxon>
    </lineage>
</organism>
<feature type="domain" description="ABC transmembrane type-1" evidence="8">
    <location>
        <begin position="95"/>
        <end position="303"/>
    </location>
</feature>
<dbReference type="SUPFAM" id="SSF161098">
    <property type="entry name" value="MetI-like"/>
    <property type="match status" value="1"/>
</dbReference>
<feature type="transmembrane region" description="Helical" evidence="7">
    <location>
        <begin position="101"/>
        <end position="122"/>
    </location>
</feature>
<proteinExistence type="inferred from homology"/>
<gene>
    <name evidence="9" type="primary">gsiC_1</name>
    <name evidence="9" type="ORF">STSP_03920</name>
</gene>
<dbReference type="CDD" id="cd06261">
    <property type="entry name" value="TM_PBP2"/>
    <property type="match status" value="1"/>
</dbReference>
<feature type="transmembrane region" description="Helical" evidence="7">
    <location>
        <begin position="176"/>
        <end position="196"/>
    </location>
</feature>
<feature type="transmembrane region" description="Helical" evidence="7">
    <location>
        <begin position="281"/>
        <end position="306"/>
    </location>
</feature>
<comment type="subcellular location">
    <subcellularLocation>
        <location evidence="1 7">Cell membrane</location>
        <topology evidence="1 7">Multi-pass membrane protein</topology>
    </subcellularLocation>
</comment>
<dbReference type="RefSeq" id="WP_067271107.1">
    <property type="nucleotide sequence ID" value="NZ_LOHS01000022.1"/>
</dbReference>
<dbReference type="InterPro" id="IPR035906">
    <property type="entry name" value="MetI-like_sf"/>
</dbReference>
<dbReference type="InterPro" id="IPR045621">
    <property type="entry name" value="BPD_transp_1_N"/>
</dbReference>
<dbReference type="STRING" id="1716141.STSP_03920"/>
<feature type="transmembrane region" description="Helical" evidence="7">
    <location>
        <begin position="9"/>
        <end position="29"/>
    </location>
</feature>
<dbReference type="Proteomes" id="UP000077381">
    <property type="component" value="Unassembled WGS sequence"/>
</dbReference>
<dbReference type="PANTHER" id="PTHR43163:SF6">
    <property type="entry name" value="DIPEPTIDE TRANSPORT SYSTEM PERMEASE PROTEIN DPPB-RELATED"/>
    <property type="match status" value="1"/>
</dbReference>
<dbReference type="OrthoDB" id="9778910at2"/>
<keyword evidence="4 7" id="KW-0812">Transmembrane</keyword>
<keyword evidence="5 7" id="KW-1133">Transmembrane helix</keyword>